<dbReference type="EMBL" id="UOFL01000130">
    <property type="protein sequence ID" value="VAW77379.1"/>
    <property type="molecule type" value="Genomic_DNA"/>
</dbReference>
<dbReference type="AlphaFoldDB" id="A0A3B0YSS1"/>
<protein>
    <submittedName>
        <fullName evidence="1">Uncharacterized protein</fullName>
    </submittedName>
</protein>
<accession>A0A3B0YSS1</accession>
<name>A0A3B0YSS1_9ZZZZ</name>
<proteinExistence type="predicted"/>
<evidence type="ECO:0000313" key="1">
    <source>
        <dbReference type="EMBL" id="VAW77379.1"/>
    </source>
</evidence>
<sequence length="47" mass="5372">MLAQTKGPLSLTISITRLKALFNQPTVIIRTPHCHICPLEFQHNILY</sequence>
<gene>
    <name evidence="1" type="ORF">MNBD_GAMMA12-3652</name>
</gene>
<reference evidence="1" key="1">
    <citation type="submission" date="2018-06" db="EMBL/GenBank/DDBJ databases">
        <authorList>
            <person name="Zhirakovskaya E."/>
        </authorList>
    </citation>
    <scope>NUCLEOTIDE SEQUENCE</scope>
</reference>
<organism evidence="1">
    <name type="scientific">hydrothermal vent metagenome</name>
    <dbReference type="NCBI Taxonomy" id="652676"/>
    <lineage>
        <taxon>unclassified sequences</taxon>
        <taxon>metagenomes</taxon>
        <taxon>ecological metagenomes</taxon>
    </lineage>
</organism>